<dbReference type="Gene3D" id="1.10.1060.10">
    <property type="entry name" value="Alpha-helical ferredoxin"/>
    <property type="match status" value="1"/>
</dbReference>
<dbReference type="PANTHER" id="PTHR40447">
    <property type="entry name" value="ANAEROBIC SULFITE REDUCTASE SUBUNIT A"/>
    <property type="match status" value="1"/>
</dbReference>
<dbReference type="InterPro" id="IPR017900">
    <property type="entry name" value="4Fe4S_Fe_S_CS"/>
</dbReference>
<dbReference type="GO" id="GO:0051536">
    <property type="term" value="F:iron-sulfur cluster binding"/>
    <property type="evidence" value="ECO:0007669"/>
    <property type="project" value="UniProtKB-KW"/>
</dbReference>
<dbReference type="GO" id="GO:0046872">
    <property type="term" value="F:metal ion binding"/>
    <property type="evidence" value="ECO:0007669"/>
    <property type="project" value="UniProtKB-KW"/>
</dbReference>
<gene>
    <name evidence="5" type="ORF">IAB37_09480</name>
</gene>
<keyword evidence="2" id="KW-0408">Iron</keyword>
<evidence type="ECO:0000256" key="3">
    <source>
        <dbReference type="ARBA" id="ARBA00023014"/>
    </source>
</evidence>
<comment type="caution">
    <text evidence="5">The sequence shown here is derived from an EMBL/GenBank/DDBJ whole genome shotgun (WGS) entry which is preliminary data.</text>
</comment>
<feature type="domain" description="4Fe-4S ferredoxin-type" evidence="4">
    <location>
        <begin position="301"/>
        <end position="334"/>
    </location>
</feature>
<sequence>MLKISLSKIQELFAAIAADEALYIPADHAGQPEFMRWSEGMAMTDALNTVRSAKDFFFPQTEDLVSFKMEGKSIEIIDPRTETEDFVVFGVRACDARSFSILDRVFLVDPVDSYYANRREHGTIVSMACSRPAETCFCHSFGIDAAEPEGDAVCWKTEDALYIRANTEKGEKLLEKLRPMMEEADEAPVKAQQEKTREILGKLPLNSFTTEKFGGDVLLKVFNSEQWKSLSESCLGCGTCTFVCPTCQCYDIRDFKTGSGVKRFRCWDSCMYSDFTLMASGNPRTSQLERFRQRFMHKLVYFPANNDGIYGCVGCGRCLSKCPISMNIVKVAKCLEGEL</sequence>
<name>A0A9D1DZB4_9FIRM</name>
<evidence type="ECO:0000256" key="2">
    <source>
        <dbReference type="ARBA" id="ARBA00023004"/>
    </source>
</evidence>
<keyword evidence="1" id="KW-0479">Metal-binding</keyword>
<protein>
    <submittedName>
        <fullName evidence="5">4Fe-4S dicluster domain-containing protein</fullName>
    </submittedName>
</protein>
<dbReference type="Proteomes" id="UP000824241">
    <property type="component" value="Unassembled WGS sequence"/>
</dbReference>
<proteinExistence type="predicted"/>
<dbReference type="SUPFAM" id="SSF46548">
    <property type="entry name" value="alpha-helical ferredoxin"/>
    <property type="match status" value="1"/>
</dbReference>
<dbReference type="InterPro" id="IPR017896">
    <property type="entry name" value="4Fe4S_Fe-S-bd"/>
</dbReference>
<dbReference type="AlphaFoldDB" id="A0A9D1DZB4"/>
<reference evidence="5" key="1">
    <citation type="submission" date="2020-10" db="EMBL/GenBank/DDBJ databases">
        <authorList>
            <person name="Gilroy R."/>
        </authorList>
    </citation>
    <scope>NUCLEOTIDE SEQUENCE</scope>
    <source>
        <strain evidence="5">CHK189-12415</strain>
    </source>
</reference>
<evidence type="ECO:0000256" key="1">
    <source>
        <dbReference type="ARBA" id="ARBA00022723"/>
    </source>
</evidence>
<dbReference type="PROSITE" id="PS51379">
    <property type="entry name" value="4FE4S_FER_2"/>
    <property type="match status" value="2"/>
</dbReference>
<dbReference type="EMBL" id="DVHA01000307">
    <property type="protein sequence ID" value="HIR61790.1"/>
    <property type="molecule type" value="Genomic_DNA"/>
</dbReference>
<evidence type="ECO:0000313" key="6">
    <source>
        <dbReference type="Proteomes" id="UP000824241"/>
    </source>
</evidence>
<reference evidence="5" key="2">
    <citation type="journal article" date="2021" name="PeerJ">
        <title>Extensive microbial diversity within the chicken gut microbiome revealed by metagenomics and culture.</title>
        <authorList>
            <person name="Gilroy R."/>
            <person name="Ravi A."/>
            <person name="Getino M."/>
            <person name="Pursley I."/>
            <person name="Horton D.L."/>
            <person name="Alikhan N.F."/>
            <person name="Baker D."/>
            <person name="Gharbi K."/>
            <person name="Hall N."/>
            <person name="Watson M."/>
            <person name="Adriaenssens E.M."/>
            <person name="Foster-Nyarko E."/>
            <person name="Jarju S."/>
            <person name="Secka A."/>
            <person name="Antonio M."/>
            <person name="Oren A."/>
            <person name="Chaudhuri R.R."/>
            <person name="La Ragione R."/>
            <person name="Hildebrand F."/>
            <person name="Pallen M.J."/>
        </authorList>
    </citation>
    <scope>NUCLEOTIDE SEQUENCE</scope>
    <source>
        <strain evidence="5">CHK189-12415</strain>
    </source>
</reference>
<dbReference type="Pfam" id="PF17179">
    <property type="entry name" value="Fer4_22"/>
    <property type="match status" value="1"/>
</dbReference>
<evidence type="ECO:0000313" key="5">
    <source>
        <dbReference type="EMBL" id="HIR61790.1"/>
    </source>
</evidence>
<dbReference type="PROSITE" id="PS00198">
    <property type="entry name" value="4FE4S_FER_1"/>
    <property type="match status" value="2"/>
</dbReference>
<accession>A0A9D1DZB4</accession>
<dbReference type="PANTHER" id="PTHR40447:SF1">
    <property type="entry name" value="ANAEROBIC SULFITE REDUCTASE SUBUNIT A"/>
    <property type="match status" value="1"/>
</dbReference>
<evidence type="ECO:0000259" key="4">
    <source>
        <dbReference type="PROSITE" id="PS51379"/>
    </source>
</evidence>
<keyword evidence="3" id="KW-0411">Iron-sulfur</keyword>
<organism evidence="5 6">
    <name type="scientific">Candidatus Faecivivens stercoravium</name>
    <dbReference type="NCBI Taxonomy" id="2840803"/>
    <lineage>
        <taxon>Bacteria</taxon>
        <taxon>Bacillati</taxon>
        <taxon>Bacillota</taxon>
        <taxon>Clostridia</taxon>
        <taxon>Eubacteriales</taxon>
        <taxon>Oscillospiraceae</taxon>
        <taxon>Oscillospiraceae incertae sedis</taxon>
        <taxon>Candidatus Faecivivens</taxon>
    </lineage>
</organism>
<feature type="domain" description="4Fe-4S ferredoxin-type" evidence="4">
    <location>
        <begin position="225"/>
        <end position="255"/>
    </location>
</feature>
<dbReference type="InterPro" id="IPR009051">
    <property type="entry name" value="Helical_ferredxn"/>
</dbReference>